<name>A0AAV8SYJ7_9ROSI</name>
<dbReference type="EMBL" id="JAIWQS010000007">
    <property type="protein sequence ID" value="KAJ8759551.1"/>
    <property type="molecule type" value="Genomic_DNA"/>
</dbReference>
<feature type="transmembrane region" description="Helical" evidence="1">
    <location>
        <begin position="77"/>
        <end position="110"/>
    </location>
</feature>
<evidence type="ECO:0000313" key="2">
    <source>
        <dbReference type="EMBL" id="KAJ8759551.1"/>
    </source>
</evidence>
<dbReference type="PANTHER" id="PTHR33133:SF5">
    <property type="entry name" value="OS08G0107100 PROTEIN"/>
    <property type="match status" value="1"/>
</dbReference>
<comment type="caution">
    <text evidence="2">The sequence shown here is derived from an EMBL/GenBank/DDBJ whole genome shotgun (WGS) entry which is preliminary data.</text>
</comment>
<keyword evidence="3" id="KW-1185">Reference proteome</keyword>
<protein>
    <submittedName>
        <fullName evidence="2">Uncharacterized protein</fullName>
    </submittedName>
</protein>
<dbReference type="AlphaFoldDB" id="A0AAV8SYJ7"/>
<feature type="transmembrane region" description="Helical" evidence="1">
    <location>
        <begin position="131"/>
        <end position="151"/>
    </location>
</feature>
<feature type="transmembrane region" description="Helical" evidence="1">
    <location>
        <begin position="6"/>
        <end position="23"/>
    </location>
</feature>
<feature type="transmembrane region" description="Helical" evidence="1">
    <location>
        <begin position="163"/>
        <end position="187"/>
    </location>
</feature>
<evidence type="ECO:0000256" key="1">
    <source>
        <dbReference type="SAM" id="Phobius"/>
    </source>
</evidence>
<accession>A0AAV8SYJ7</accession>
<feature type="transmembrane region" description="Helical" evidence="1">
    <location>
        <begin position="43"/>
        <end position="71"/>
    </location>
</feature>
<dbReference type="PANTHER" id="PTHR33133">
    <property type="entry name" value="OS08G0107100 PROTEIN-RELATED"/>
    <property type="match status" value="1"/>
</dbReference>
<organism evidence="2 3">
    <name type="scientific">Erythroxylum novogranatense</name>
    <dbReference type="NCBI Taxonomy" id="1862640"/>
    <lineage>
        <taxon>Eukaryota</taxon>
        <taxon>Viridiplantae</taxon>
        <taxon>Streptophyta</taxon>
        <taxon>Embryophyta</taxon>
        <taxon>Tracheophyta</taxon>
        <taxon>Spermatophyta</taxon>
        <taxon>Magnoliopsida</taxon>
        <taxon>eudicotyledons</taxon>
        <taxon>Gunneridae</taxon>
        <taxon>Pentapetalae</taxon>
        <taxon>rosids</taxon>
        <taxon>fabids</taxon>
        <taxon>Malpighiales</taxon>
        <taxon>Erythroxylaceae</taxon>
        <taxon>Erythroxylum</taxon>
    </lineage>
</organism>
<evidence type="ECO:0000313" key="3">
    <source>
        <dbReference type="Proteomes" id="UP001159364"/>
    </source>
</evidence>
<sequence>MLLILSHLSIAAVVYTIVCIYTSKSVNFKKAMSVVPKVWKRLLVTFLWCYLLIFVFIIVAGAMFVLWGSIFVDHVGAIAIVILVTLLILYLAGLVYITIAWHLGSVILFLEEVYGIKALKKSKNLLKGKTGVTVALFIVLGAFFGGTQTLYEILVLHVWPMSMLIKFCVVLACFLLMVMVVLVGLVVETIQHLVCKSYQNSLKDITGATFLSRATMKMT</sequence>
<gene>
    <name evidence="2" type="ORF">K2173_007175</name>
</gene>
<dbReference type="Proteomes" id="UP001159364">
    <property type="component" value="Linkage Group LG07"/>
</dbReference>
<reference evidence="2 3" key="1">
    <citation type="submission" date="2021-09" db="EMBL/GenBank/DDBJ databases">
        <title>Genomic insights and catalytic innovation underlie evolution of tropane alkaloids biosynthesis.</title>
        <authorList>
            <person name="Wang Y.-J."/>
            <person name="Tian T."/>
            <person name="Huang J.-P."/>
            <person name="Huang S.-X."/>
        </authorList>
    </citation>
    <scope>NUCLEOTIDE SEQUENCE [LARGE SCALE GENOMIC DNA]</scope>
    <source>
        <strain evidence="2">KIB-2018</strain>
        <tissue evidence="2">Leaf</tissue>
    </source>
</reference>
<keyword evidence="1" id="KW-0812">Transmembrane</keyword>
<proteinExistence type="predicted"/>
<keyword evidence="1" id="KW-0472">Membrane</keyword>
<keyword evidence="1" id="KW-1133">Transmembrane helix</keyword>